<keyword evidence="2" id="KW-0472">Membrane</keyword>
<evidence type="ECO:0000256" key="2">
    <source>
        <dbReference type="SAM" id="Phobius"/>
    </source>
</evidence>
<feature type="transmembrane region" description="Helical" evidence="2">
    <location>
        <begin position="205"/>
        <end position="225"/>
    </location>
</feature>
<evidence type="ECO:0000313" key="4">
    <source>
        <dbReference type="Proteomes" id="UP000726105"/>
    </source>
</evidence>
<feature type="transmembrane region" description="Helical" evidence="2">
    <location>
        <begin position="41"/>
        <end position="59"/>
    </location>
</feature>
<gene>
    <name evidence="3" type="ORF">IPI13_15280</name>
</gene>
<accession>A0A935ING3</accession>
<evidence type="ECO:0008006" key="5">
    <source>
        <dbReference type="Google" id="ProtNLM"/>
    </source>
</evidence>
<sequence>MPSDESSTSVNNTSDGSPATPVAPPSDVVDLFGYLGGLRRYAVPALLVATLVFAGAFLISGRGTDARVVQVDARLAVLPASATRSPGTLADLRVAAASYGATIESNQVLEAVAAAPGRGWTAAGVKAAVTVVVLTDSLLIDLKVQSASIEDATAMANATIAALQQEAPRQLGLTVDGAAPKIAVVSVPEATLQVAGSSRSSLQSLILAGLGALVAGFLVAAALSARADWTRRRSVIR</sequence>
<dbReference type="AlphaFoldDB" id="A0A935ING3"/>
<organism evidence="3 4">
    <name type="scientific">Candidatus Phosphoribacter hodrii</name>
    <dbReference type="NCBI Taxonomy" id="2953743"/>
    <lineage>
        <taxon>Bacteria</taxon>
        <taxon>Bacillati</taxon>
        <taxon>Actinomycetota</taxon>
        <taxon>Actinomycetes</taxon>
        <taxon>Micrococcales</taxon>
        <taxon>Dermatophilaceae</taxon>
        <taxon>Candidatus Phosphoribacter</taxon>
    </lineage>
</organism>
<dbReference type="EMBL" id="JADJIB010000006">
    <property type="protein sequence ID" value="MBK7274460.1"/>
    <property type="molecule type" value="Genomic_DNA"/>
</dbReference>
<feature type="compositionally biased region" description="Polar residues" evidence="1">
    <location>
        <begin position="1"/>
        <end position="17"/>
    </location>
</feature>
<name>A0A935ING3_9MICO</name>
<dbReference type="Proteomes" id="UP000726105">
    <property type="component" value="Unassembled WGS sequence"/>
</dbReference>
<proteinExistence type="predicted"/>
<feature type="region of interest" description="Disordered" evidence="1">
    <location>
        <begin position="1"/>
        <end position="22"/>
    </location>
</feature>
<evidence type="ECO:0000313" key="3">
    <source>
        <dbReference type="EMBL" id="MBK7274460.1"/>
    </source>
</evidence>
<protein>
    <recommendedName>
        <fullName evidence="5">Polysaccharide chain length determinant N-terminal domain-containing protein</fullName>
    </recommendedName>
</protein>
<evidence type="ECO:0000256" key="1">
    <source>
        <dbReference type="SAM" id="MobiDB-lite"/>
    </source>
</evidence>
<comment type="caution">
    <text evidence="3">The sequence shown here is derived from an EMBL/GenBank/DDBJ whole genome shotgun (WGS) entry which is preliminary data.</text>
</comment>
<keyword evidence="2" id="KW-0812">Transmembrane</keyword>
<keyword evidence="2" id="KW-1133">Transmembrane helix</keyword>
<reference evidence="3 4" key="1">
    <citation type="submission" date="2020-10" db="EMBL/GenBank/DDBJ databases">
        <title>Connecting structure to function with the recovery of over 1000 high-quality activated sludge metagenome-assembled genomes encoding full-length rRNA genes using long-read sequencing.</title>
        <authorList>
            <person name="Singleton C.M."/>
            <person name="Petriglieri F."/>
            <person name="Kristensen J.M."/>
            <person name="Kirkegaard R.H."/>
            <person name="Michaelsen T.Y."/>
            <person name="Andersen M.H."/>
            <person name="Karst S.M."/>
            <person name="Dueholm M.S."/>
            <person name="Nielsen P.H."/>
            <person name="Albertsen M."/>
        </authorList>
    </citation>
    <scope>NUCLEOTIDE SEQUENCE [LARGE SCALE GENOMIC DNA]</scope>
    <source>
        <strain evidence="3">Ega_18-Q3-R5-49_MAXAC.001</strain>
    </source>
</reference>